<dbReference type="Proteomes" id="UP000180235">
    <property type="component" value="Chromosome"/>
</dbReference>
<evidence type="ECO:0000313" key="2">
    <source>
        <dbReference type="Proteomes" id="UP000180235"/>
    </source>
</evidence>
<sequence length="340" mass="39100">MNGYLTEALPIEQLPDAPAYFPLDKGRYEVKPGLLKLGTDLGNGVWDQRFFQIDDNFNHYHRMKQLVRTEDLKKYYQTQDFTPEVERVIARFILERLPQEYPHYFQNSLEKNCPIFHNQLTGETLYFDANYCLKSATGLAPGIPPYHSALDALANQVQEDITVVSQAGERHWVSAIHVCFPNHWAVEAKIGREFAQIHAPVAGMTGMNRRGCALVQTMITQPPMVRFAWGLSTDTRLNHHPEPPPQLDPRQWQGRNFMPHDPQLYIRLERQVIWGFPSLPAALFTIRTYFRDVGVIRQNPTQCAQLRRAIQSMSPESLIYKGLALHQGEILAWLGEHPSQ</sequence>
<dbReference type="Pfam" id="PF11927">
    <property type="entry name" value="HODM_asu-like"/>
    <property type="match status" value="1"/>
</dbReference>
<dbReference type="KEGG" id="glt:GlitD10_1719"/>
<keyword evidence="2" id="KW-1185">Reference proteome</keyword>
<dbReference type="InterPro" id="IPR021848">
    <property type="entry name" value="HODM_asu-like"/>
</dbReference>
<dbReference type="STRING" id="1188229.GlitD10_1719"/>
<dbReference type="RefSeq" id="WP_071454546.1">
    <property type="nucleotide sequence ID" value="NZ_CP017675.1"/>
</dbReference>
<dbReference type="AlphaFoldDB" id="A0A1J0ADN0"/>
<proteinExistence type="predicted"/>
<reference evidence="1 2" key="1">
    <citation type="submission" date="2016-10" db="EMBL/GenBank/DDBJ databases">
        <title>Description of Gloeomargarita lithophora gen. nov., sp. nov., a thylakoid-bearing basal-branching cyanobacterium with intracellular carbonates, and proposal for Gloeomargaritales ord. nov.</title>
        <authorList>
            <person name="Moreira D."/>
            <person name="Tavera R."/>
            <person name="Benzerara K."/>
            <person name="Skouri-Panet F."/>
            <person name="Couradeau E."/>
            <person name="Gerard E."/>
            <person name="Loussert C."/>
            <person name="Novelo E."/>
            <person name="Zivanovic Y."/>
            <person name="Lopez-Garcia P."/>
        </authorList>
    </citation>
    <scope>NUCLEOTIDE SEQUENCE [LARGE SCALE GENOMIC DNA]</scope>
    <source>
        <strain evidence="1 2">D10</strain>
    </source>
</reference>
<dbReference type="EMBL" id="CP017675">
    <property type="protein sequence ID" value="APB34044.1"/>
    <property type="molecule type" value="Genomic_DNA"/>
</dbReference>
<gene>
    <name evidence="1" type="ORF">GlitD10_1719</name>
</gene>
<dbReference type="OrthoDB" id="5242510at2"/>
<organism evidence="1 2">
    <name type="scientific">Gloeomargarita lithophora Alchichica-D10</name>
    <dbReference type="NCBI Taxonomy" id="1188229"/>
    <lineage>
        <taxon>Bacteria</taxon>
        <taxon>Bacillati</taxon>
        <taxon>Cyanobacteriota</taxon>
        <taxon>Cyanophyceae</taxon>
        <taxon>Gloeomargaritales</taxon>
        <taxon>Gloeomargaritaceae</taxon>
        <taxon>Gloeomargarita</taxon>
    </lineage>
</organism>
<evidence type="ECO:0000313" key="1">
    <source>
        <dbReference type="EMBL" id="APB34044.1"/>
    </source>
</evidence>
<accession>A0A1J0ADN0</accession>
<name>A0A1J0ADN0_9CYAN</name>
<protein>
    <recommendedName>
        <fullName evidence="3">DUF3445 domain-containing protein</fullName>
    </recommendedName>
</protein>
<evidence type="ECO:0008006" key="3">
    <source>
        <dbReference type="Google" id="ProtNLM"/>
    </source>
</evidence>